<protein>
    <recommendedName>
        <fullName evidence="4">PilN domain-containing protein</fullName>
    </recommendedName>
</protein>
<proteinExistence type="predicted"/>
<evidence type="ECO:0000256" key="1">
    <source>
        <dbReference type="SAM" id="Phobius"/>
    </source>
</evidence>
<dbReference type="Proteomes" id="UP000323646">
    <property type="component" value="Unassembled WGS sequence"/>
</dbReference>
<dbReference type="RefSeq" id="WP_149172243.1">
    <property type="nucleotide sequence ID" value="NZ_VTOY01000016.1"/>
</dbReference>
<organism evidence="2 3">
    <name type="scientific">Selenomonas ruminis</name>
    <dbReference type="NCBI Taxonomy" id="2593411"/>
    <lineage>
        <taxon>Bacteria</taxon>
        <taxon>Bacillati</taxon>
        <taxon>Bacillota</taxon>
        <taxon>Negativicutes</taxon>
        <taxon>Selenomonadales</taxon>
        <taxon>Selenomonadaceae</taxon>
        <taxon>Selenomonas</taxon>
    </lineage>
</organism>
<name>A0A5D6VZ23_9FIRM</name>
<dbReference type="OrthoDB" id="9918759at2"/>
<dbReference type="EMBL" id="VTOY01000016">
    <property type="protein sequence ID" value="TYZ20199.1"/>
    <property type="molecule type" value="Genomic_DNA"/>
</dbReference>
<evidence type="ECO:0008006" key="4">
    <source>
        <dbReference type="Google" id="ProtNLM"/>
    </source>
</evidence>
<keyword evidence="1" id="KW-0812">Transmembrane</keyword>
<keyword evidence="1" id="KW-0472">Membrane</keyword>
<evidence type="ECO:0000313" key="2">
    <source>
        <dbReference type="EMBL" id="TYZ20199.1"/>
    </source>
</evidence>
<comment type="caution">
    <text evidence="2">The sequence shown here is derived from an EMBL/GenBank/DDBJ whole genome shotgun (WGS) entry which is preliminary data.</text>
</comment>
<dbReference type="AlphaFoldDB" id="A0A5D6VZ23"/>
<keyword evidence="1" id="KW-1133">Transmembrane helix</keyword>
<accession>A0A5D6VZ23</accession>
<keyword evidence="3" id="KW-1185">Reference proteome</keyword>
<evidence type="ECO:0000313" key="3">
    <source>
        <dbReference type="Proteomes" id="UP000323646"/>
    </source>
</evidence>
<reference evidence="2 3" key="1">
    <citation type="submission" date="2019-08" db="EMBL/GenBank/DDBJ databases">
        <title>Selenomonas sp. mPRGC5 and Selenomonas sp. mPRGC8 isolated from ruminal fluid of dairy goat (Capra hircus).</title>
        <authorList>
            <person name="Poothong S."/>
            <person name="Nuengjamnong C."/>
            <person name="Tanasupawat S."/>
        </authorList>
    </citation>
    <scope>NUCLEOTIDE SEQUENCE [LARGE SCALE GENOMIC DNA]</scope>
    <source>
        <strain evidence="3">mPRGC5</strain>
    </source>
</reference>
<feature type="transmembrane region" description="Helical" evidence="1">
    <location>
        <begin position="12"/>
        <end position="32"/>
    </location>
</feature>
<gene>
    <name evidence="2" type="ORF">FZ040_12180</name>
</gene>
<sequence length="158" mass="16896">MEAEIGIKRNTKIIIVAVMTTMIIAEIVACICMKSVRPAESLVVDYEAAKESMPELETELRVMDRAKQENTDAFTALSLLMTGRPAEVGFETLAVKAGAEDESWASVAVRAKNEAALQRYMSNLTASNNFGGVAIASSQGNPDGSINAVLSVQKGEAR</sequence>